<evidence type="ECO:0000256" key="1">
    <source>
        <dbReference type="ARBA" id="ARBA00004167"/>
    </source>
</evidence>
<dbReference type="EMBL" id="VBAJ01000005">
    <property type="protein sequence ID" value="TMJ10622.1"/>
    <property type="molecule type" value="Genomic_DNA"/>
</dbReference>
<keyword evidence="4 9" id="KW-0812">Transmembrane</keyword>
<dbReference type="PANTHER" id="PTHR37461">
    <property type="entry name" value="ANTI-SIGMA-K FACTOR RSKA"/>
    <property type="match status" value="1"/>
</dbReference>
<gene>
    <name evidence="12" type="ORF">E6G99_00050</name>
</gene>
<evidence type="ECO:0000259" key="10">
    <source>
        <dbReference type="Pfam" id="PF10099"/>
    </source>
</evidence>
<feature type="domain" description="Putative zinc-finger" evidence="11">
    <location>
        <begin position="4"/>
        <end position="37"/>
    </location>
</feature>
<dbReference type="GO" id="GO:0016989">
    <property type="term" value="F:sigma factor antagonist activity"/>
    <property type="evidence" value="ECO:0007669"/>
    <property type="project" value="TreeGrafter"/>
</dbReference>
<evidence type="ECO:0000256" key="7">
    <source>
        <dbReference type="ARBA" id="ARBA00029829"/>
    </source>
</evidence>
<evidence type="ECO:0000256" key="6">
    <source>
        <dbReference type="ARBA" id="ARBA00023136"/>
    </source>
</evidence>
<comment type="subcellular location">
    <subcellularLocation>
        <location evidence="2">Cell membrane</location>
    </subcellularLocation>
    <subcellularLocation>
        <location evidence="1">Membrane</location>
        <topology evidence="1">Single-pass membrane protein</topology>
    </subcellularLocation>
</comment>
<dbReference type="InterPro" id="IPR018764">
    <property type="entry name" value="RskA_C"/>
</dbReference>
<accession>A0A537LRQ5</accession>
<keyword evidence="3" id="KW-1003">Cell membrane</keyword>
<reference evidence="12 13" key="1">
    <citation type="journal article" date="2019" name="Nat. Microbiol.">
        <title>Mediterranean grassland soil C-N compound turnover is dependent on rainfall and depth, and is mediated by genomically divergent microorganisms.</title>
        <authorList>
            <person name="Diamond S."/>
            <person name="Andeer P.F."/>
            <person name="Li Z."/>
            <person name="Crits-Christoph A."/>
            <person name="Burstein D."/>
            <person name="Anantharaman K."/>
            <person name="Lane K.R."/>
            <person name="Thomas B.C."/>
            <person name="Pan C."/>
            <person name="Northen T.R."/>
            <person name="Banfield J.F."/>
        </authorList>
    </citation>
    <scope>NUCLEOTIDE SEQUENCE [LARGE SCALE GENOMIC DNA]</scope>
    <source>
        <strain evidence="12">NP_2</strain>
    </source>
</reference>
<evidence type="ECO:0000256" key="9">
    <source>
        <dbReference type="SAM" id="Phobius"/>
    </source>
</evidence>
<dbReference type="InterPro" id="IPR027383">
    <property type="entry name" value="Znf_put"/>
</dbReference>
<dbReference type="PANTHER" id="PTHR37461:SF1">
    <property type="entry name" value="ANTI-SIGMA-K FACTOR RSKA"/>
    <property type="match status" value="1"/>
</dbReference>
<evidence type="ECO:0000256" key="5">
    <source>
        <dbReference type="ARBA" id="ARBA00022989"/>
    </source>
</evidence>
<dbReference type="Pfam" id="PF13490">
    <property type="entry name" value="zf-HC2"/>
    <property type="match status" value="1"/>
</dbReference>
<dbReference type="Pfam" id="PF10099">
    <property type="entry name" value="RskA_C"/>
    <property type="match status" value="1"/>
</dbReference>
<feature type="domain" description="Anti-sigma K factor RskA C-terminal" evidence="10">
    <location>
        <begin position="89"/>
        <end position="229"/>
    </location>
</feature>
<evidence type="ECO:0000256" key="8">
    <source>
        <dbReference type="ARBA" id="ARBA00030803"/>
    </source>
</evidence>
<organism evidence="12 13">
    <name type="scientific">Candidatus Segetimicrobium genomatis</name>
    <dbReference type="NCBI Taxonomy" id="2569760"/>
    <lineage>
        <taxon>Bacteria</taxon>
        <taxon>Bacillati</taxon>
        <taxon>Candidatus Sysuimicrobiota</taxon>
        <taxon>Candidatus Sysuimicrobiia</taxon>
        <taxon>Candidatus Sysuimicrobiales</taxon>
        <taxon>Candidatus Segetimicrobiaceae</taxon>
        <taxon>Candidatus Segetimicrobium</taxon>
    </lineage>
</organism>
<dbReference type="GO" id="GO:0005886">
    <property type="term" value="C:plasma membrane"/>
    <property type="evidence" value="ECO:0007669"/>
    <property type="project" value="UniProtKB-SubCell"/>
</dbReference>
<protein>
    <recommendedName>
        <fullName evidence="8">Regulator of SigK</fullName>
    </recommendedName>
    <alternativeName>
        <fullName evidence="7">Sigma-K anti-sigma factor RskA</fullName>
    </alternativeName>
</protein>
<evidence type="ECO:0000313" key="12">
    <source>
        <dbReference type="EMBL" id="TMJ10622.1"/>
    </source>
</evidence>
<dbReference type="AlphaFoldDB" id="A0A537LRQ5"/>
<evidence type="ECO:0000259" key="11">
    <source>
        <dbReference type="Pfam" id="PF13490"/>
    </source>
</evidence>
<dbReference type="GO" id="GO:0006417">
    <property type="term" value="P:regulation of translation"/>
    <property type="evidence" value="ECO:0007669"/>
    <property type="project" value="TreeGrafter"/>
</dbReference>
<proteinExistence type="predicted"/>
<dbReference type="Proteomes" id="UP000318661">
    <property type="component" value="Unassembled WGS sequence"/>
</dbReference>
<keyword evidence="6 9" id="KW-0472">Membrane</keyword>
<feature type="transmembrane region" description="Helical" evidence="9">
    <location>
        <begin position="83"/>
        <end position="106"/>
    </location>
</feature>
<evidence type="ECO:0000256" key="2">
    <source>
        <dbReference type="ARBA" id="ARBA00004236"/>
    </source>
</evidence>
<evidence type="ECO:0000256" key="4">
    <source>
        <dbReference type="ARBA" id="ARBA00022692"/>
    </source>
</evidence>
<name>A0A537LRQ5_9BACT</name>
<dbReference type="Gene3D" id="1.10.10.1320">
    <property type="entry name" value="Anti-sigma factor, zinc-finger domain"/>
    <property type="match status" value="1"/>
</dbReference>
<sequence>MTHEQASELLAAFALHALDRDEAQAVSAHVQSCDRCRSELASWQEVTGQLGSAVRQVTPPPGLREAVLAGIQMRQDVIQVRRGWALGLAAAAALVLLILAGLGVSLGRQLTAISTRLAAQEQVLALLAAPSARSVSLTGSVTAAVRFVYDPDRGRGALVVSDLQDPGREFVYQLWLIAGTQPESAGTFRPAPGQPVVLPLVADFSRYQAVAISIERAPSGARQPTTTPILSGKI</sequence>
<keyword evidence="5 9" id="KW-1133">Transmembrane helix</keyword>
<dbReference type="InterPro" id="IPR041916">
    <property type="entry name" value="Anti_sigma_zinc_sf"/>
</dbReference>
<dbReference type="InterPro" id="IPR051474">
    <property type="entry name" value="Anti-sigma-K/W_factor"/>
</dbReference>
<evidence type="ECO:0000256" key="3">
    <source>
        <dbReference type="ARBA" id="ARBA00022475"/>
    </source>
</evidence>
<evidence type="ECO:0000313" key="13">
    <source>
        <dbReference type="Proteomes" id="UP000318661"/>
    </source>
</evidence>
<comment type="caution">
    <text evidence="12">The sequence shown here is derived from an EMBL/GenBank/DDBJ whole genome shotgun (WGS) entry which is preliminary data.</text>
</comment>